<organism evidence="1 2">
    <name type="scientific">Eisenbergiella massiliensis</name>
    <dbReference type="NCBI Taxonomy" id="1720294"/>
    <lineage>
        <taxon>Bacteria</taxon>
        <taxon>Bacillati</taxon>
        <taxon>Bacillota</taxon>
        <taxon>Clostridia</taxon>
        <taxon>Lachnospirales</taxon>
        <taxon>Lachnospiraceae</taxon>
        <taxon>Eisenbergiella</taxon>
    </lineage>
</organism>
<dbReference type="RefSeq" id="WP_117543979.1">
    <property type="nucleotide sequence ID" value="NZ_QVLV01000002.1"/>
</dbReference>
<dbReference type="Proteomes" id="UP000260812">
    <property type="component" value="Unassembled WGS sequence"/>
</dbReference>
<keyword evidence="2" id="KW-1185">Reference proteome</keyword>
<evidence type="ECO:0000313" key="2">
    <source>
        <dbReference type="Proteomes" id="UP000260812"/>
    </source>
</evidence>
<evidence type="ECO:0000313" key="1">
    <source>
        <dbReference type="EMBL" id="RGE64401.1"/>
    </source>
</evidence>
<proteinExistence type="predicted"/>
<accession>A0A3E3IBM1</accession>
<name>A0A3E3IBM1_9FIRM</name>
<protein>
    <submittedName>
        <fullName evidence="1">Uncharacterized protein</fullName>
    </submittedName>
</protein>
<sequence length="79" mass="9217">MRKTLLESLSKRAGLTFLSDLHYKPYWPDIYDALKEMEAEDYTLEEWEEAAEYILGKGAGPFDSAKSVYRCILQCLKLY</sequence>
<reference evidence="1" key="1">
    <citation type="submission" date="2018-08" db="EMBL/GenBank/DDBJ databases">
        <title>A genome reference for cultivated species of the human gut microbiota.</title>
        <authorList>
            <person name="Zou Y."/>
            <person name="Xue W."/>
            <person name="Luo G."/>
        </authorList>
    </citation>
    <scope>NUCLEOTIDE SEQUENCE [LARGE SCALE GENOMIC DNA]</scope>
    <source>
        <strain evidence="1">TF05-5AC</strain>
    </source>
</reference>
<dbReference type="EMBL" id="QVLV01000002">
    <property type="protein sequence ID" value="RGE64401.1"/>
    <property type="molecule type" value="Genomic_DNA"/>
</dbReference>
<gene>
    <name evidence="1" type="ORF">DXC51_04940</name>
</gene>
<dbReference type="AlphaFoldDB" id="A0A3E3IBM1"/>
<dbReference type="GeneID" id="97986247"/>
<comment type="caution">
    <text evidence="1">The sequence shown here is derived from an EMBL/GenBank/DDBJ whole genome shotgun (WGS) entry which is preliminary data.</text>
</comment>